<comment type="similarity">
    <text evidence="1">Belongs to the 'phage' integrase family.</text>
</comment>
<evidence type="ECO:0000256" key="3">
    <source>
        <dbReference type="ARBA" id="ARBA00023125"/>
    </source>
</evidence>
<evidence type="ECO:0000259" key="5">
    <source>
        <dbReference type="PROSITE" id="PS51898"/>
    </source>
</evidence>
<proteinExistence type="inferred from homology"/>
<dbReference type="OrthoDB" id="9795573at2"/>
<evidence type="ECO:0000256" key="2">
    <source>
        <dbReference type="ARBA" id="ARBA00022908"/>
    </source>
</evidence>
<gene>
    <name evidence="6" type="ORF">DRM93_19620</name>
    <name evidence="7" type="ORF">DRM94_19620</name>
</gene>
<dbReference type="SUPFAM" id="SSF56349">
    <property type="entry name" value="DNA breaking-rejoining enzymes"/>
    <property type="match status" value="1"/>
</dbReference>
<dbReference type="RefSeq" id="WP_134697094.1">
    <property type="nucleotide sequence ID" value="NZ_QORJ01000054.1"/>
</dbReference>
<reference evidence="7 9" key="1">
    <citation type="submission" date="2018-06" db="EMBL/GenBank/DDBJ databases">
        <title>Occurrence of a novel blaKPC-2- and qnrS2- harbouring IncP6 plasmid from Aeromonas taiwanensis isolates recovered from the river sediments.</title>
        <authorList>
            <person name="Zheng B."/>
            <person name="Yu X."/>
            <person name="Xiao Y."/>
        </authorList>
    </citation>
    <scope>NUCLEOTIDE SEQUENCE [LARGE SCALE GENOMIC DNA]</scope>
    <source>
        <strain evidence="6 8">1713</strain>
        <strain evidence="7 9">198</strain>
    </source>
</reference>
<dbReference type="EMBL" id="QORK01000057">
    <property type="protein sequence ID" value="TFF74592.1"/>
    <property type="molecule type" value="Genomic_DNA"/>
</dbReference>
<dbReference type="InterPro" id="IPR038488">
    <property type="entry name" value="Integrase_DNA-bd_sf"/>
</dbReference>
<protein>
    <submittedName>
        <fullName evidence="7">DUF4102 domain-containing protein</fullName>
    </submittedName>
</protein>
<dbReference type="AlphaFoldDB" id="A0A5F0K5Z8"/>
<comment type="caution">
    <text evidence="7">The sequence shown here is derived from an EMBL/GenBank/DDBJ whole genome shotgun (WGS) entry which is preliminary data.</text>
</comment>
<keyword evidence="4" id="KW-0233">DNA recombination</keyword>
<dbReference type="PROSITE" id="PS51898">
    <property type="entry name" value="TYR_RECOMBINASE"/>
    <property type="match status" value="1"/>
</dbReference>
<dbReference type="Gene3D" id="3.30.160.390">
    <property type="entry name" value="Integrase, DNA-binding domain"/>
    <property type="match status" value="1"/>
</dbReference>
<dbReference type="InterPro" id="IPR011010">
    <property type="entry name" value="DNA_brk_join_enz"/>
</dbReference>
<evidence type="ECO:0000313" key="8">
    <source>
        <dbReference type="Proteomes" id="UP000297720"/>
    </source>
</evidence>
<evidence type="ECO:0000313" key="6">
    <source>
        <dbReference type="EMBL" id="TFF71613.1"/>
    </source>
</evidence>
<organism evidence="7 9">
    <name type="scientific">Aeromonas taiwanensis</name>
    <dbReference type="NCBI Taxonomy" id="633417"/>
    <lineage>
        <taxon>Bacteria</taxon>
        <taxon>Pseudomonadati</taxon>
        <taxon>Pseudomonadota</taxon>
        <taxon>Gammaproteobacteria</taxon>
        <taxon>Aeromonadales</taxon>
        <taxon>Aeromonadaceae</taxon>
        <taxon>Aeromonas</taxon>
    </lineage>
</organism>
<dbReference type="Gene3D" id="1.10.443.10">
    <property type="entry name" value="Intergrase catalytic core"/>
    <property type="match status" value="1"/>
</dbReference>
<dbReference type="Proteomes" id="UP000297720">
    <property type="component" value="Unassembled WGS sequence"/>
</dbReference>
<keyword evidence="2" id="KW-0229">DNA integration</keyword>
<dbReference type="CDD" id="cd00801">
    <property type="entry name" value="INT_P4_C"/>
    <property type="match status" value="1"/>
</dbReference>
<dbReference type="PANTHER" id="PTHR30629:SF2">
    <property type="entry name" value="PROPHAGE INTEGRASE INTS-RELATED"/>
    <property type="match status" value="1"/>
</dbReference>
<name>A0A5F0K5Z8_9GAMM</name>
<dbReference type="Pfam" id="PF13356">
    <property type="entry name" value="Arm-DNA-bind_3"/>
    <property type="match status" value="1"/>
</dbReference>
<sequence length="464" mass="52912">MFVVVWVCLSLCSNWLFLLVVCGATCLILFIPVGLYSEIFWVLCWGLMMALTDTKLKGLKPFEGKRPKKYAGDGGLYAYHYPTGKVTFIFRYSVMGKQRDLKLGAYGKAGLTLKQANEKRDQCSAWLEQGLDPANELKMQRAQTLAPITVRQALDQWLDDYALEKRKNAIKHRQQFNKWIYPWHGDSPLSGMKQAHWLECFRNTNKSLSRPAPVAAAYTLQMVKQALQRCRRLKYDFDYAEIEHLTVEDVGGKRAEKRERTLISHEGRDWSELQTLVRWLGDFREIHANDYYRLFVAINLIFGCRSGEIRQAEPKHFNFKTMVWTLPKESSKTGKEIVRPIPAELKDWLMAVIDHNKPSGYVLGELKQPEAVSAWCRGIYKRIGIAGPFTAHDIRRTVATGWANLGIAPHVIESELGHTLGGVAGIYNRAHYLDEKTAALTIWLARLDALRADNVAILPTTRPA</sequence>
<evidence type="ECO:0000256" key="4">
    <source>
        <dbReference type="ARBA" id="ARBA00023172"/>
    </source>
</evidence>
<dbReference type="InterPro" id="IPR050808">
    <property type="entry name" value="Phage_Integrase"/>
</dbReference>
<feature type="domain" description="Tyr recombinase" evidence="5">
    <location>
        <begin position="258"/>
        <end position="440"/>
    </location>
</feature>
<dbReference type="Pfam" id="PF00589">
    <property type="entry name" value="Phage_integrase"/>
    <property type="match status" value="1"/>
</dbReference>
<dbReference type="GO" id="GO:0015074">
    <property type="term" value="P:DNA integration"/>
    <property type="evidence" value="ECO:0007669"/>
    <property type="project" value="UniProtKB-KW"/>
</dbReference>
<evidence type="ECO:0000313" key="7">
    <source>
        <dbReference type="EMBL" id="TFF74592.1"/>
    </source>
</evidence>
<dbReference type="Proteomes" id="UP000297914">
    <property type="component" value="Unassembled WGS sequence"/>
</dbReference>
<dbReference type="InterPro" id="IPR025166">
    <property type="entry name" value="Integrase_DNA_bind_dom"/>
</dbReference>
<dbReference type="GO" id="GO:0003677">
    <property type="term" value="F:DNA binding"/>
    <property type="evidence" value="ECO:0007669"/>
    <property type="project" value="UniProtKB-KW"/>
</dbReference>
<keyword evidence="8" id="KW-1185">Reference proteome</keyword>
<dbReference type="GO" id="GO:0006310">
    <property type="term" value="P:DNA recombination"/>
    <property type="evidence" value="ECO:0007669"/>
    <property type="project" value="UniProtKB-KW"/>
</dbReference>
<dbReference type="InterPro" id="IPR013762">
    <property type="entry name" value="Integrase-like_cat_sf"/>
</dbReference>
<dbReference type="InterPro" id="IPR010998">
    <property type="entry name" value="Integrase_recombinase_N"/>
</dbReference>
<dbReference type="InterPro" id="IPR002104">
    <property type="entry name" value="Integrase_catalytic"/>
</dbReference>
<dbReference type="EMBL" id="QORL01000057">
    <property type="protein sequence ID" value="TFF71613.1"/>
    <property type="molecule type" value="Genomic_DNA"/>
</dbReference>
<dbReference type="Gene3D" id="1.10.150.130">
    <property type="match status" value="1"/>
</dbReference>
<evidence type="ECO:0000313" key="9">
    <source>
        <dbReference type="Proteomes" id="UP000297914"/>
    </source>
</evidence>
<evidence type="ECO:0000256" key="1">
    <source>
        <dbReference type="ARBA" id="ARBA00008857"/>
    </source>
</evidence>
<keyword evidence="3" id="KW-0238">DNA-binding</keyword>
<accession>A0A5F0K5Z8</accession>
<dbReference type="PANTHER" id="PTHR30629">
    <property type="entry name" value="PROPHAGE INTEGRASE"/>
    <property type="match status" value="1"/>
</dbReference>